<dbReference type="SUPFAM" id="SSF51905">
    <property type="entry name" value="FAD/NAD(P)-binding domain"/>
    <property type="match status" value="1"/>
</dbReference>
<evidence type="ECO:0000256" key="6">
    <source>
        <dbReference type="SAM" id="Phobius"/>
    </source>
</evidence>
<dbReference type="GO" id="GO:0071949">
    <property type="term" value="F:FAD binding"/>
    <property type="evidence" value="ECO:0007669"/>
    <property type="project" value="InterPro"/>
</dbReference>
<keyword evidence="5" id="KW-0503">Monooxygenase</keyword>
<evidence type="ECO:0000256" key="2">
    <source>
        <dbReference type="ARBA" id="ARBA00022630"/>
    </source>
</evidence>
<evidence type="ECO:0000256" key="3">
    <source>
        <dbReference type="ARBA" id="ARBA00022827"/>
    </source>
</evidence>
<name>A0A8H7EZT0_AGABI</name>
<organism evidence="8 9">
    <name type="scientific">Agaricus bisporus var. burnettii</name>
    <dbReference type="NCBI Taxonomy" id="192524"/>
    <lineage>
        <taxon>Eukaryota</taxon>
        <taxon>Fungi</taxon>
        <taxon>Dikarya</taxon>
        <taxon>Basidiomycota</taxon>
        <taxon>Agaricomycotina</taxon>
        <taxon>Agaricomycetes</taxon>
        <taxon>Agaricomycetidae</taxon>
        <taxon>Agaricales</taxon>
        <taxon>Agaricineae</taxon>
        <taxon>Agaricaceae</taxon>
        <taxon>Agaricus</taxon>
    </lineage>
</organism>
<accession>A0A8H7EZT0</accession>
<evidence type="ECO:0000256" key="5">
    <source>
        <dbReference type="ARBA" id="ARBA00023033"/>
    </source>
</evidence>
<dbReference type="InterPro" id="IPR036188">
    <property type="entry name" value="FAD/NAD-bd_sf"/>
</dbReference>
<dbReference type="GO" id="GO:0004497">
    <property type="term" value="F:monooxygenase activity"/>
    <property type="evidence" value="ECO:0007669"/>
    <property type="project" value="UniProtKB-KW"/>
</dbReference>
<evidence type="ECO:0000313" key="8">
    <source>
        <dbReference type="EMBL" id="KAF7770631.1"/>
    </source>
</evidence>
<sequence>MHNELRQDLQKMTLSNSKRPKLLIDFIIVGGGIGGLAMAYALAKSGHGVKVFEKSNGSPTQSGGLRVPPNLTKILLEWGLHEELRVAPKCRKSNFHTFETGEIVGHLEWQEDIIREAGADFLLMHHYDLHQALYRLAISVGASVTFETSIQDVDFNQNARKPCVVLEDGTTVEADVVIGADGHRSIVRNFVAPEVDEGSDTNHSFYTVIVPASAMETDPDLREYAGLPEWPIWMGDSRGALGYPIRNGTEYNLHVYWPDNEVNSPTIVEESWDLEIPTNAIDFEGYDPRIKKLFNLVPTAHRARFVRREVVDDWLDESGRVLLVGDAAHPLLPCSTQSASLAVEDAAVLGGLMSRLSTSEQIPQFLEAFCDIRHERCKLVQSSELRNAMLVTLPPGEDRDLRNEGMKLSLKTVGDSWDDSMLREQWDEIGEVFGYNAIEAAEDWWIKWGALGNAGAQHYVHEAMQDFGVRITTKTAVTEPISSY</sequence>
<proteinExistence type="inferred from homology"/>
<keyword evidence="6" id="KW-0812">Transmembrane</keyword>
<comment type="similarity">
    <text evidence="1">Belongs to the paxM FAD-dependent monooxygenase family.</text>
</comment>
<evidence type="ECO:0000256" key="4">
    <source>
        <dbReference type="ARBA" id="ARBA00023002"/>
    </source>
</evidence>
<dbReference type="PRINTS" id="PR00420">
    <property type="entry name" value="RNGMNOXGNASE"/>
</dbReference>
<keyword evidence="2" id="KW-0285">Flavoprotein</keyword>
<keyword evidence="6" id="KW-0472">Membrane</keyword>
<gene>
    <name evidence="8" type="ORF">Agabi119p4_6605</name>
</gene>
<dbReference type="InterPro" id="IPR002938">
    <property type="entry name" value="FAD-bd"/>
</dbReference>
<dbReference type="PANTHER" id="PTHR13789">
    <property type="entry name" value="MONOOXYGENASE"/>
    <property type="match status" value="1"/>
</dbReference>
<evidence type="ECO:0000313" key="9">
    <source>
        <dbReference type="Proteomes" id="UP000629468"/>
    </source>
</evidence>
<keyword evidence="6" id="KW-1133">Transmembrane helix</keyword>
<dbReference type="PANTHER" id="PTHR13789:SF306">
    <property type="entry name" value="HYDROXYLASE, PUTATIVE-RELATED"/>
    <property type="match status" value="1"/>
</dbReference>
<evidence type="ECO:0000259" key="7">
    <source>
        <dbReference type="Pfam" id="PF01494"/>
    </source>
</evidence>
<keyword evidence="3" id="KW-0274">FAD</keyword>
<evidence type="ECO:0000256" key="1">
    <source>
        <dbReference type="ARBA" id="ARBA00007992"/>
    </source>
</evidence>
<dbReference type="Pfam" id="PF01494">
    <property type="entry name" value="FAD_binding_3"/>
    <property type="match status" value="1"/>
</dbReference>
<dbReference type="EMBL" id="JABXXO010000009">
    <property type="protein sequence ID" value="KAF7770631.1"/>
    <property type="molecule type" value="Genomic_DNA"/>
</dbReference>
<dbReference type="Gene3D" id="3.50.50.60">
    <property type="entry name" value="FAD/NAD(P)-binding domain"/>
    <property type="match status" value="1"/>
</dbReference>
<comment type="caution">
    <text evidence="8">The sequence shown here is derived from an EMBL/GenBank/DDBJ whole genome shotgun (WGS) entry which is preliminary data.</text>
</comment>
<reference evidence="8 9" key="1">
    <citation type="journal article" name="Sci. Rep.">
        <title>Telomere-to-telomere assembled and centromere annotated genomes of the two main subspecies of the button mushroom Agaricus bisporus reveal especially polymorphic chromosome ends.</title>
        <authorList>
            <person name="Sonnenberg A.S.M."/>
            <person name="Sedaghat-Telgerd N."/>
            <person name="Lavrijssen B."/>
            <person name="Ohm R.A."/>
            <person name="Hendrickx P.M."/>
            <person name="Scholtmeijer K."/>
            <person name="Baars J.J.P."/>
            <person name="van Peer A."/>
        </authorList>
    </citation>
    <scope>NUCLEOTIDE SEQUENCE [LARGE SCALE GENOMIC DNA]</scope>
    <source>
        <strain evidence="8 9">H119_p4</strain>
    </source>
</reference>
<protein>
    <recommendedName>
        <fullName evidence="7">FAD-binding domain-containing protein</fullName>
    </recommendedName>
</protein>
<dbReference type="InterPro" id="IPR050493">
    <property type="entry name" value="FAD-dep_Monooxygenase_BioMet"/>
</dbReference>
<feature type="transmembrane region" description="Helical" evidence="6">
    <location>
        <begin position="21"/>
        <end position="43"/>
    </location>
</feature>
<dbReference type="Proteomes" id="UP000629468">
    <property type="component" value="Unassembled WGS sequence"/>
</dbReference>
<keyword evidence="4" id="KW-0560">Oxidoreductase</keyword>
<dbReference type="AlphaFoldDB" id="A0A8H7EZT0"/>
<feature type="domain" description="FAD-binding" evidence="7">
    <location>
        <begin position="26"/>
        <end position="378"/>
    </location>
</feature>